<dbReference type="Proteomes" id="UP000600449">
    <property type="component" value="Unassembled WGS sequence"/>
</dbReference>
<keyword evidence="1" id="KW-0472">Membrane</keyword>
<proteinExistence type="predicted"/>
<keyword evidence="3" id="KW-1185">Reference proteome</keyword>
<evidence type="ECO:0000313" key="3">
    <source>
        <dbReference type="Proteomes" id="UP000600449"/>
    </source>
</evidence>
<sequence length="83" mass="8306">MYVGILAAGAVFGLVAGLRLGLPAFALGVILSLATLVIADTAADAGTIATICRALGLALVLHALYGAGLLWRHLSGTPPREPA</sequence>
<reference evidence="2 3" key="1">
    <citation type="journal article" date="2014" name="Int. J. Syst. Evol. Microbiol.">
        <title>Complete genome sequence of Corynebacterium casei LMG S-19264T (=DSM 44701T), isolated from a smear-ripened cheese.</title>
        <authorList>
            <consortium name="US DOE Joint Genome Institute (JGI-PGF)"/>
            <person name="Walter F."/>
            <person name="Albersmeier A."/>
            <person name="Kalinowski J."/>
            <person name="Ruckert C."/>
        </authorList>
    </citation>
    <scope>NUCLEOTIDE SEQUENCE [LARGE SCALE GENOMIC DNA]</scope>
    <source>
        <strain evidence="2 3">CGMCC 1.9161</strain>
    </source>
</reference>
<organism evidence="2 3">
    <name type="scientific">Salinarimonas ramus</name>
    <dbReference type="NCBI Taxonomy" id="690164"/>
    <lineage>
        <taxon>Bacteria</taxon>
        <taxon>Pseudomonadati</taxon>
        <taxon>Pseudomonadota</taxon>
        <taxon>Alphaproteobacteria</taxon>
        <taxon>Hyphomicrobiales</taxon>
        <taxon>Salinarimonadaceae</taxon>
        <taxon>Salinarimonas</taxon>
    </lineage>
</organism>
<keyword evidence="1" id="KW-1133">Transmembrane helix</keyword>
<dbReference type="EMBL" id="BMMF01000016">
    <property type="protein sequence ID" value="GGK51983.1"/>
    <property type="molecule type" value="Genomic_DNA"/>
</dbReference>
<dbReference type="RefSeq" id="WP_188915409.1">
    <property type="nucleotide sequence ID" value="NZ_BMMF01000016.1"/>
</dbReference>
<feature type="transmembrane region" description="Helical" evidence="1">
    <location>
        <begin position="20"/>
        <end position="39"/>
    </location>
</feature>
<protein>
    <submittedName>
        <fullName evidence="2">Uncharacterized protein</fullName>
    </submittedName>
</protein>
<comment type="caution">
    <text evidence="2">The sequence shown here is derived from an EMBL/GenBank/DDBJ whole genome shotgun (WGS) entry which is preliminary data.</text>
</comment>
<gene>
    <name evidence="2" type="ORF">GCM10011322_43760</name>
</gene>
<evidence type="ECO:0000313" key="2">
    <source>
        <dbReference type="EMBL" id="GGK51983.1"/>
    </source>
</evidence>
<keyword evidence="1" id="KW-0812">Transmembrane</keyword>
<dbReference type="AlphaFoldDB" id="A0A917QI76"/>
<accession>A0A917QI76</accession>
<feature type="transmembrane region" description="Helical" evidence="1">
    <location>
        <begin position="51"/>
        <end position="71"/>
    </location>
</feature>
<evidence type="ECO:0000256" key="1">
    <source>
        <dbReference type="SAM" id="Phobius"/>
    </source>
</evidence>
<name>A0A917QI76_9HYPH</name>